<gene>
    <name evidence="2" type="ORF">PFY00_08250</name>
</gene>
<dbReference type="EMBL" id="JAQIOY010000002">
    <property type="protein sequence ID" value="MDA7424712.1"/>
    <property type="molecule type" value="Genomic_DNA"/>
</dbReference>
<dbReference type="Proteomes" id="UP001210720">
    <property type="component" value="Unassembled WGS sequence"/>
</dbReference>
<dbReference type="RefSeq" id="WP_271432058.1">
    <property type="nucleotide sequence ID" value="NZ_JAQIOY010000002.1"/>
</dbReference>
<dbReference type="InterPro" id="IPR050509">
    <property type="entry name" value="CoA-transferase_III"/>
</dbReference>
<dbReference type="PANTHER" id="PTHR48228">
    <property type="entry name" value="SUCCINYL-COA--D-CITRAMALATE COA-TRANSFERASE"/>
    <property type="match status" value="1"/>
</dbReference>
<reference evidence="2 3" key="1">
    <citation type="submission" date="2023-01" db="EMBL/GenBank/DDBJ databases">
        <title>Thalassococcus onchidii sp. nov., isolated from a marine invertebrate from the South China Sea.</title>
        <authorList>
            <person name="Xu S."/>
            <person name="Liu Z."/>
            <person name="Xu Y."/>
        </authorList>
    </citation>
    <scope>NUCLEOTIDE SEQUENCE [LARGE SCALE GENOMIC DNA]</scope>
    <source>
        <strain evidence="2 3">KCTC 32084</strain>
    </source>
</reference>
<feature type="region of interest" description="Disordered" evidence="1">
    <location>
        <begin position="322"/>
        <end position="347"/>
    </location>
</feature>
<evidence type="ECO:0000313" key="2">
    <source>
        <dbReference type="EMBL" id="MDA7424712.1"/>
    </source>
</evidence>
<dbReference type="Pfam" id="PF02515">
    <property type="entry name" value="CoA_transf_3"/>
    <property type="match status" value="1"/>
</dbReference>
<sequence>MLNGIRIIEFEALGPAPFAGMLLADLGAEVIAVHRKTASNTPGKAAQNLLDRGKRSIALDLKTPEDLAVAKALMATADGVTEGLRPGVMERLGLGPEQAMSLNPALVYGRMTGWGQSGPRALQAGHDLNYLGLTGALFYAGLPGETPAVPPTMLGDIGAGALYLAVGMLSGILNARFTGKGCVVDAAIVDGASHMMALLLSMGQQFSTTQRGASLLDGPHWSRCYTCADGRHVSLQCLEPKFYAQFLDRMGLADDPGLKDQFDQSQWPDQIGRLTQIFLQKPRDHWTALFHESDACLGPVLSPHEAQHDPHITARNIWDQGAPMPAPRFDGQMHAPGPIPERDSDGPAIRKELQKKGLL</sequence>
<dbReference type="InterPro" id="IPR003673">
    <property type="entry name" value="CoA-Trfase_fam_III"/>
</dbReference>
<name>A0ABT4XS29_9RHOB</name>
<dbReference type="Gene3D" id="3.40.50.10540">
    <property type="entry name" value="Crotonobetainyl-coa:carnitine coa-transferase, domain 1"/>
    <property type="match status" value="1"/>
</dbReference>
<accession>A0ABT4XS29</accession>
<comment type="caution">
    <text evidence="2">The sequence shown here is derived from an EMBL/GenBank/DDBJ whole genome shotgun (WGS) entry which is preliminary data.</text>
</comment>
<dbReference type="SUPFAM" id="SSF89796">
    <property type="entry name" value="CoA-transferase family III (CaiB/BaiF)"/>
    <property type="match status" value="1"/>
</dbReference>
<dbReference type="InterPro" id="IPR023606">
    <property type="entry name" value="CoA-Trfase_III_dom_1_sf"/>
</dbReference>
<proteinExistence type="predicted"/>
<evidence type="ECO:0000256" key="1">
    <source>
        <dbReference type="SAM" id="MobiDB-lite"/>
    </source>
</evidence>
<protein>
    <submittedName>
        <fullName evidence="2">CaiB/BaiF CoA-transferase family protein</fullName>
    </submittedName>
</protein>
<dbReference type="InterPro" id="IPR044855">
    <property type="entry name" value="CoA-Trfase_III_dom3_sf"/>
</dbReference>
<organism evidence="2 3">
    <name type="scientific">Thalassococcus lentus</name>
    <dbReference type="NCBI Taxonomy" id="1210524"/>
    <lineage>
        <taxon>Bacteria</taxon>
        <taxon>Pseudomonadati</taxon>
        <taxon>Pseudomonadota</taxon>
        <taxon>Alphaproteobacteria</taxon>
        <taxon>Rhodobacterales</taxon>
        <taxon>Roseobacteraceae</taxon>
        <taxon>Thalassococcus</taxon>
    </lineage>
</organism>
<dbReference type="Gene3D" id="3.30.1540.10">
    <property type="entry name" value="formyl-coa transferase, domain 3"/>
    <property type="match status" value="1"/>
</dbReference>
<keyword evidence="3" id="KW-1185">Reference proteome</keyword>
<evidence type="ECO:0000313" key="3">
    <source>
        <dbReference type="Proteomes" id="UP001210720"/>
    </source>
</evidence>
<dbReference type="PANTHER" id="PTHR48228:SF5">
    <property type="entry name" value="ALPHA-METHYLACYL-COA RACEMASE"/>
    <property type="match status" value="1"/>
</dbReference>